<dbReference type="AlphaFoldDB" id="A0A1F8EZS0"/>
<protein>
    <recommendedName>
        <fullName evidence="4">DUF5666 domain-containing protein</fullName>
    </recommendedName>
</protein>
<proteinExistence type="predicted"/>
<sequence length="227" mass="25613">MDRMFRIAGLLAILSLFFGNIAFAQEPAKPALPQEQVKIARDVKVTIGQPGVWFDYMSVITETLRDGVLINLHKHTYPIVVIPVRLQNLATTKDSKFSDKFYDKARTIRATVVLSEVKERGESTPVGGFEAVIYVSPVNKNSGEIESIDSRPTNPSTSSDFYLMDEKVYEGQIRTPIREYLEGEKSWFLKPTIMVGMKIMVTVAISIDGFEVMRFSTGPIEKVNRVW</sequence>
<evidence type="ECO:0000313" key="3">
    <source>
        <dbReference type="Proteomes" id="UP000178023"/>
    </source>
</evidence>
<dbReference type="Proteomes" id="UP000178023">
    <property type="component" value="Unassembled WGS sequence"/>
</dbReference>
<gene>
    <name evidence="2" type="ORF">A2750_03930</name>
</gene>
<dbReference type="EMBL" id="MGJL01000039">
    <property type="protein sequence ID" value="OGN06377.1"/>
    <property type="molecule type" value="Genomic_DNA"/>
</dbReference>
<feature type="signal peptide" evidence="1">
    <location>
        <begin position="1"/>
        <end position="24"/>
    </location>
</feature>
<keyword evidence="1" id="KW-0732">Signal</keyword>
<evidence type="ECO:0008006" key="4">
    <source>
        <dbReference type="Google" id="ProtNLM"/>
    </source>
</evidence>
<name>A0A1F8EZS0_9BACT</name>
<feature type="chain" id="PRO_5009535430" description="DUF5666 domain-containing protein" evidence="1">
    <location>
        <begin position="25"/>
        <end position="227"/>
    </location>
</feature>
<organism evidence="2 3">
    <name type="scientific">Candidatus Yanofskybacteria bacterium RIFCSPHIGHO2_01_FULL_45_42</name>
    <dbReference type="NCBI Taxonomy" id="1802671"/>
    <lineage>
        <taxon>Bacteria</taxon>
        <taxon>Candidatus Yanofskyibacteriota</taxon>
    </lineage>
</organism>
<accession>A0A1F8EZS0</accession>
<reference evidence="2 3" key="1">
    <citation type="journal article" date="2016" name="Nat. Commun.">
        <title>Thousands of microbial genomes shed light on interconnected biogeochemical processes in an aquifer system.</title>
        <authorList>
            <person name="Anantharaman K."/>
            <person name="Brown C.T."/>
            <person name="Hug L.A."/>
            <person name="Sharon I."/>
            <person name="Castelle C.J."/>
            <person name="Probst A.J."/>
            <person name="Thomas B.C."/>
            <person name="Singh A."/>
            <person name="Wilkins M.J."/>
            <person name="Karaoz U."/>
            <person name="Brodie E.L."/>
            <person name="Williams K.H."/>
            <person name="Hubbard S.S."/>
            <person name="Banfield J.F."/>
        </authorList>
    </citation>
    <scope>NUCLEOTIDE SEQUENCE [LARGE SCALE GENOMIC DNA]</scope>
</reference>
<evidence type="ECO:0000256" key="1">
    <source>
        <dbReference type="SAM" id="SignalP"/>
    </source>
</evidence>
<comment type="caution">
    <text evidence="2">The sequence shown here is derived from an EMBL/GenBank/DDBJ whole genome shotgun (WGS) entry which is preliminary data.</text>
</comment>
<evidence type="ECO:0000313" key="2">
    <source>
        <dbReference type="EMBL" id="OGN06377.1"/>
    </source>
</evidence>